<dbReference type="SUPFAM" id="SSF46894">
    <property type="entry name" value="C-terminal effector domain of the bipartite response regulators"/>
    <property type="match status" value="1"/>
</dbReference>
<keyword evidence="6" id="KW-1185">Reference proteome</keyword>
<evidence type="ECO:0000259" key="4">
    <source>
        <dbReference type="SMART" id="SM01043"/>
    </source>
</evidence>
<proteinExistence type="predicted"/>
<evidence type="ECO:0000256" key="2">
    <source>
        <dbReference type="ARBA" id="ARBA00023163"/>
    </source>
</evidence>
<evidence type="ECO:0000256" key="1">
    <source>
        <dbReference type="ARBA" id="ARBA00023015"/>
    </source>
</evidence>
<dbReference type="SUPFAM" id="SSF48452">
    <property type="entry name" value="TPR-like"/>
    <property type="match status" value="1"/>
</dbReference>
<dbReference type="PANTHER" id="PTHR35807:SF1">
    <property type="entry name" value="TRANSCRIPTIONAL REGULATOR REDD"/>
    <property type="match status" value="1"/>
</dbReference>
<dbReference type="SMART" id="SM01043">
    <property type="entry name" value="BTAD"/>
    <property type="match status" value="1"/>
</dbReference>
<dbReference type="Proteomes" id="UP001596157">
    <property type="component" value="Unassembled WGS sequence"/>
</dbReference>
<evidence type="ECO:0000313" key="6">
    <source>
        <dbReference type="Proteomes" id="UP001596157"/>
    </source>
</evidence>
<accession>A0ABW0EW96</accession>
<keyword evidence="3" id="KW-0802">TPR repeat</keyword>
<dbReference type="InterPro" id="IPR016032">
    <property type="entry name" value="Sig_transdc_resp-reg_C-effctor"/>
</dbReference>
<name>A0ABW0EW96_9PSEU</name>
<reference evidence="6" key="1">
    <citation type="journal article" date="2019" name="Int. J. Syst. Evol. Microbiol.">
        <title>The Global Catalogue of Microorganisms (GCM) 10K type strain sequencing project: providing services to taxonomists for standard genome sequencing and annotation.</title>
        <authorList>
            <consortium name="The Broad Institute Genomics Platform"/>
            <consortium name="The Broad Institute Genome Sequencing Center for Infectious Disease"/>
            <person name="Wu L."/>
            <person name="Ma J."/>
        </authorList>
    </citation>
    <scope>NUCLEOTIDE SEQUENCE [LARGE SCALE GENOMIC DNA]</scope>
    <source>
        <strain evidence="6">CCUG 59778</strain>
    </source>
</reference>
<gene>
    <name evidence="5" type="ORF">ACFPM7_29330</name>
</gene>
<keyword evidence="2" id="KW-0804">Transcription</keyword>
<dbReference type="CDD" id="cd15831">
    <property type="entry name" value="BTAD"/>
    <property type="match status" value="1"/>
</dbReference>
<feature type="domain" description="Bacterial transcriptional activator" evidence="4">
    <location>
        <begin position="120"/>
        <end position="268"/>
    </location>
</feature>
<comment type="caution">
    <text evidence="5">The sequence shown here is derived from an EMBL/GenBank/DDBJ whole genome shotgun (WGS) entry which is preliminary data.</text>
</comment>
<keyword evidence="1" id="KW-0805">Transcription regulation</keyword>
<dbReference type="PROSITE" id="PS50005">
    <property type="entry name" value="TPR"/>
    <property type="match status" value="1"/>
</dbReference>
<sequence>MPLTDLSVCPSTKDEAPISIHLLGATELVAGRLRVQVEDEVRQGVLAALALRPNQLIGVESIAATLWDKPPARALRQILAAADELRKLLNDTFADDYPGQHPVLLGHAGALALCTTPATVDVLLFETKTRNARAQAMAGDLNEARSLFREALSLHPKQPFSMLTAMSGAAPGLRAECLKIRESALSATEDLIEMELALGGHVTAIPELRDLVAGFPLRERLRKDLVLALSRTGRTQEAIDVYCAGVRALADAGVQPSPELTDAYLVAVGRATADPLEPHSSCPNSAAQPVPATDLRTPAQKAEDHHTFRLHANLAAGIGWQPPAHLRAVLEQLLSGATDTTASRRLGLSPRTYSRRVSELLDYLGVDSRFQAGAEALHRGWITPSR</sequence>
<dbReference type="InterPro" id="IPR005158">
    <property type="entry name" value="BTAD"/>
</dbReference>
<evidence type="ECO:0000313" key="5">
    <source>
        <dbReference type="EMBL" id="MFC5291172.1"/>
    </source>
</evidence>
<dbReference type="RefSeq" id="WP_378251084.1">
    <property type="nucleotide sequence ID" value="NZ_JBHSKF010000022.1"/>
</dbReference>
<dbReference type="Gene3D" id="1.25.40.10">
    <property type="entry name" value="Tetratricopeptide repeat domain"/>
    <property type="match status" value="1"/>
</dbReference>
<dbReference type="Pfam" id="PF03704">
    <property type="entry name" value="BTAD"/>
    <property type="match status" value="1"/>
</dbReference>
<evidence type="ECO:0000256" key="3">
    <source>
        <dbReference type="PROSITE-ProRule" id="PRU00339"/>
    </source>
</evidence>
<dbReference type="Gene3D" id="1.10.10.10">
    <property type="entry name" value="Winged helix-like DNA-binding domain superfamily/Winged helix DNA-binding domain"/>
    <property type="match status" value="2"/>
</dbReference>
<dbReference type="InterPro" id="IPR036388">
    <property type="entry name" value="WH-like_DNA-bd_sf"/>
</dbReference>
<dbReference type="InterPro" id="IPR019734">
    <property type="entry name" value="TPR_rpt"/>
</dbReference>
<protein>
    <submittedName>
        <fullName evidence="5">BTAD domain-containing putative transcriptional regulator</fullName>
    </submittedName>
</protein>
<dbReference type="InterPro" id="IPR011990">
    <property type="entry name" value="TPR-like_helical_dom_sf"/>
</dbReference>
<feature type="repeat" description="TPR" evidence="3">
    <location>
        <begin position="125"/>
        <end position="158"/>
    </location>
</feature>
<dbReference type="InterPro" id="IPR051677">
    <property type="entry name" value="AfsR-DnrI-RedD_regulator"/>
</dbReference>
<dbReference type="EMBL" id="JBHSKF010000022">
    <property type="protein sequence ID" value="MFC5291172.1"/>
    <property type="molecule type" value="Genomic_DNA"/>
</dbReference>
<dbReference type="PANTHER" id="PTHR35807">
    <property type="entry name" value="TRANSCRIPTIONAL REGULATOR REDD-RELATED"/>
    <property type="match status" value="1"/>
</dbReference>
<organism evidence="5 6">
    <name type="scientific">Actinokineospora guangxiensis</name>
    <dbReference type="NCBI Taxonomy" id="1490288"/>
    <lineage>
        <taxon>Bacteria</taxon>
        <taxon>Bacillati</taxon>
        <taxon>Actinomycetota</taxon>
        <taxon>Actinomycetes</taxon>
        <taxon>Pseudonocardiales</taxon>
        <taxon>Pseudonocardiaceae</taxon>
        <taxon>Actinokineospora</taxon>
    </lineage>
</organism>